<dbReference type="AlphaFoldDB" id="A0AAV5VM50"/>
<keyword evidence="1" id="KW-0812">Transmembrane</keyword>
<evidence type="ECO:0000256" key="1">
    <source>
        <dbReference type="SAM" id="Phobius"/>
    </source>
</evidence>
<dbReference type="Proteomes" id="UP001432322">
    <property type="component" value="Unassembled WGS sequence"/>
</dbReference>
<feature type="transmembrane region" description="Helical" evidence="1">
    <location>
        <begin position="6"/>
        <end position="24"/>
    </location>
</feature>
<evidence type="ECO:0000313" key="3">
    <source>
        <dbReference type="Proteomes" id="UP001432322"/>
    </source>
</evidence>
<keyword evidence="1" id="KW-0472">Membrane</keyword>
<gene>
    <name evidence="2" type="ORF">PFISCL1PPCAC_10404</name>
</gene>
<reference evidence="2" key="1">
    <citation type="submission" date="2023-10" db="EMBL/GenBank/DDBJ databases">
        <title>Genome assembly of Pristionchus species.</title>
        <authorList>
            <person name="Yoshida K."/>
            <person name="Sommer R.J."/>
        </authorList>
    </citation>
    <scope>NUCLEOTIDE SEQUENCE</scope>
    <source>
        <strain evidence="2">RS5133</strain>
    </source>
</reference>
<organism evidence="2 3">
    <name type="scientific">Pristionchus fissidentatus</name>
    <dbReference type="NCBI Taxonomy" id="1538716"/>
    <lineage>
        <taxon>Eukaryota</taxon>
        <taxon>Metazoa</taxon>
        <taxon>Ecdysozoa</taxon>
        <taxon>Nematoda</taxon>
        <taxon>Chromadorea</taxon>
        <taxon>Rhabditida</taxon>
        <taxon>Rhabditina</taxon>
        <taxon>Diplogasteromorpha</taxon>
        <taxon>Diplogasteroidea</taxon>
        <taxon>Neodiplogasteridae</taxon>
        <taxon>Pristionchus</taxon>
    </lineage>
</organism>
<evidence type="ECO:0000313" key="2">
    <source>
        <dbReference type="EMBL" id="GMT19107.1"/>
    </source>
</evidence>
<proteinExistence type="predicted"/>
<feature type="transmembrane region" description="Helical" evidence="1">
    <location>
        <begin position="130"/>
        <end position="151"/>
    </location>
</feature>
<protein>
    <submittedName>
        <fullName evidence="2">Uncharacterized protein</fullName>
    </submittedName>
</protein>
<sequence length="152" mass="17606">GSVTVPFLLTRIIHLFSLFHTLLFHSNSLSRDLSHRFIQLRSYSRPVTYLPYCYRTPTMADYNKVESEDIEKAVGDEAPPKKHHREHKKSVYVHRRTCSACGHVSEKETNMEIYPPPRPITAVHQQNFNFIGYVVVIALVIFLTFVAVKYVT</sequence>
<keyword evidence="3" id="KW-1185">Reference proteome</keyword>
<keyword evidence="1" id="KW-1133">Transmembrane helix</keyword>
<dbReference type="EMBL" id="BTSY01000003">
    <property type="protein sequence ID" value="GMT19107.1"/>
    <property type="molecule type" value="Genomic_DNA"/>
</dbReference>
<comment type="caution">
    <text evidence="2">The sequence shown here is derived from an EMBL/GenBank/DDBJ whole genome shotgun (WGS) entry which is preliminary data.</text>
</comment>
<accession>A0AAV5VM50</accession>
<feature type="non-terminal residue" evidence="2">
    <location>
        <position position="1"/>
    </location>
</feature>
<name>A0AAV5VM50_9BILA</name>